<proteinExistence type="predicted"/>
<evidence type="ECO:0000313" key="3">
    <source>
        <dbReference type="Proteomes" id="UP000199642"/>
    </source>
</evidence>
<dbReference type="Gene3D" id="3.40.50.1010">
    <property type="entry name" value="5'-nuclease"/>
    <property type="match status" value="1"/>
</dbReference>
<sequence>MENSYFLDSDVILDYLLDRMPFADSSQEIFTLAMNSKINLFISSLSISNVDYLLKKKVGRIISLQMIKDFCTICGILSVGEKEILQAFKSNFKDFEDSIQHQTALGNPEIKAIITRNVADYKKSQIPVFSPEIFLSRFK</sequence>
<organism evidence="2 3">
    <name type="scientific">Algoriphagus hitonicola</name>
    <dbReference type="NCBI Taxonomy" id="435880"/>
    <lineage>
        <taxon>Bacteria</taxon>
        <taxon>Pseudomonadati</taxon>
        <taxon>Bacteroidota</taxon>
        <taxon>Cytophagia</taxon>
        <taxon>Cytophagales</taxon>
        <taxon>Cyclobacteriaceae</taxon>
        <taxon>Algoriphagus</taxon>
    </lineage>
</organism>
<gene>
    <name evidence="2" type="ORF">SAMN04487988_108135</name>
</gene>
<name>A0A1I2UU59_9BACT</name>
<dbReference type="SUPFAM" id="SSF88723">
    <property type="entry name" value="PIN domain-like"/>
    <property type="match status" value="1"/>
</dbReference>
<evidence type="ECO:0000313" key="2">
    <source>
        <dbReference type="EMBL" id="SFG80560.1"/>
    </source>
</evidence>
<dbReference type="InterPro" id="IPR002716">
    <property type="entry name" value="PIN_dom"/>
</dbReference>
<evidence type="ECO:0000259" key="1">
    <source>
        <dbReference type="Pfam" id="PF13470"/>
    </source>
</evidence>
<dbReference type="Pfam" id="PF13470">
    <property type="entry name" value="PIN_3"/>
    <property type="match status" value="1"/>
</dbReference>
<protein>
    <recommendedName>
        <fullName evidence="1">PIN domain-containing protein</fullName>
    </recommendedName>
</protein>
<dbReference type="Proteomes" id="UP000199642">
    <property type="component" value="Unassembled WGS sequence"/>
</dbReference>
<accession>A0A1I2UU59</accession>
<keyword evidence="3" id="KW-1185">Reference proteome</keyword>
<dbReference type="AlphaFoldDB" id="A0A1I2UU59"/>
<dbReference type="STRING" id="435880.SAMN04487988_108135"/>
<feature type="domain" description="PIN" evidence="1">
    <location>
        <begin position="6"/>
        <end position="119"/>
    </location>
</feature>
<dbReference type="EMBL" id="FOPC01000008">
    <property type="protein sequence ID" value="SFG80560.1"/>
    <property type="molecule type" value="Genomic_DNA"/>
</dbReference>
<reference evidence="3" key="1">
    <citation type="submission" date="2016-10" db="EMBL/GenBank/DDBJ databases">
        <authorList>
            <person name="Varghese N."/>
            <person name="Submissions S."/>
        </authorList>
    </citation>
    <scope>NUCLEOTIDE SEQUENCE [LARGE SCALE GENOMIC DNA]</scope>
    <source>
        <strain evidence="3">DSM 19315</strain>
    </source>
</reference>
<dbReference type="OrthoDB" id="1148871at2"/>
<dbReference type="InterPro" id="IPR029060">
    <property type="entry name" value="PIN-like_dom_sf"/>
</dbReference>
<dbReference type="RefSeq" id="WP_092792049.1">
    <property type="nucleotide sequence ID" value="NZ_FOPC01000008.1"/>
</dbReference>